<dbReference type="EMBL" id="JASNQZ010000014">
    <property type="protein sequence ID" value="KAL0947881.1"/>
    <property type="molecule type" value="Genomic_DNA"/>
</dbReference>
<protein>
    <recommendedName>
        <fullName evidence="5">NACHT domain-containing protein</fullName>
    </recommendedName>
</protein>
<evidence type="ECO:0000256" key="3">
    <source>
        <dbReference type="PROSITE-ProRule" id="PRU00221"/>
    </source>
</evidence>
<feature type="compositionally biased region" description="Polar residues" evidence="4">
    <location>
        <begin position="89"/>
        <end position="98"/>
    </location>
</feature>
<dbReference type="SUPFAM" id="SSF52540">
    <property type="entry name" value="P-loop containing nucleoside triphosphate hydrolases"/>
    <property type="match status" value="1"/>
</dbReference>
<feature type="repeat" description="WD" evidence="3">
    <location>
        <begin position="858"/>
        <end position="899"/>
    </location>
</feature>
<dbReference type="InterPro" id="IPR019775">
    <property type="entry name" value="WD40_repeat_CS"/>
</dbReference>
<dbReference type="InterPro" id="IPR027417">
    <property type="entry name" value="P-loop_NTPase"/>
</dbReference>
<evidence type="ECO:0000256" key="2">
    <source>
        <dbReference type="ARBA" id="ARBA00022737"/>
    </source>
</evidence>
<organism evidence="6 7">
    <name type="scientific">Hohenbuehelia grisea</name>
    <dbReference type="NCBI Taxonomy" id="104357"/>
    <lineage>
        <taxon>Eukaryota</taxon>
        <taxon>Fungi</taxon>
        <taxon>Dikarya</taxon>
        <taxon>Basidiomycota</taxon>
        <taxon>Agaricomycotina</taxon>
        <taxon>Agaricomycetes</taxon>
        <taxon>Agaricomycetidae</taxon>
        <taxon>Agaricales</taxon>
        <taxon>Pleurotineae</taxon>
        <taxon>Pleurotaceae</taxon>
        <taxon>Hohenbuehelia</taxon>
    </lineage>
</organism>
<evidence type="ECO:0000256" key="1">
    <source>
        <dbReference type="ARBA" id="ARBA00022574"/>
    </source>
</evidence>
<dbReference type="InterPro" id="IPR020472">
    <property type="entry name" value="WD40_PAC1"/>
</dbReference>
<accession>A0ABR3IX20</accession>
<feature type="repeat" description="WD" evidence="3">
    <location>
        <begin position="772"/>
        <end position="813"/>
    </location>
</feature>
<evidence type="ECO:0000313" key="7">
    <source>
        <dbReference type="Proteomes" id="UP001556367"/>
    </source>
</evidence>
<dbReference type="SMART" id="SM00320">
    <property type="entry name" value="WD40"/>
    <property type="match status" value="4"/>
</dbReference>
<sequence>MPFHWLRGCCKRKRSKKKPPGQNVPNEPDPGFVSDSDLRSSPERRPGPGASLGGDDQQGDNSAFVFRDSEPDDGPRVSPADPAIRNENHSPAISTAASESWIRPQAPNPPGDVSVSHQPSSVPEHASSISPSTTICYNDQQQEGSGRAVAGHGFQVHTNLTVGDHAVFNQPMMNDVKGNQFIYQHDDRLTQLRHVPDADVFAQKASACMDGTRVEILKDLQEWSRNPVAPRVYWLVGPAGTGKSAISRSIARWLSGHKLLGGSFFCQRQSASHAEARAIIRTLACHLSRQHLGYHRNLLGALQDPLLADVAHWPVDQQVEELLVKLLGIDPSSSQSSQTDFVFVIDALDECENSDETSNLLRKLLSISSFIPLKWFITSRSEQHIRDEFEYALNDQQSRILRLHDIERDVVEKDIILFIRHKLEEIRRRLRTPISDDWPGDKEISKLSSLSGTLFIYAATAVQYIAGGYPVSRLKNLTGPSAVAGKPLKGGIDEMYRLILLNAFNEAEREPDEIALTKRAMTRIIVVREPLSLATIAHLLREPVDKVRASLDQVHAVIQVPLLDDGIVTTFHASFPDFLSSYERGQSLWIDFSSAHGDLAKDIMEIMTSDLKFNISGCRSSYKPHIEQEMSPMAPALVYSCLSWTYHLCNSAGDQIASLLEIAETIVQTKFLYWTEVLGVTGNGGSASSILLKLLASNLHIEPSLRAWILKANAFVLAFREVIERCAPHIYLSGLPNDTGSQLVSVYGKRFDNIPRIQLKRLARKAGPILHLHGHLEEVTSVAFSPNGTRIASGSADKTIRVWDASTGDLTMQPFEGHSAGVRAVAFSPDGTRIASGSADKTIRVWDASTGDLTMQPFEGHSARVRAVAFSPDGTRIASGSDDKTIRVWDASTGDLTMQPFEGHSDWVSAVAFSPDGTRIASGSDDKTIRVWDASTGDLTIQSSEGHPNLPEDARHTSGFQNTFSRAVEGYEALSPSPAHPSLPQAVSPQVCYRCQSAGSAGTICPFNHNGTLEVYPDPDDGWCKGPKGELLFWVLPEFRKYIFFPPCVLVIPNSRAIIDTSRAAHGTHWMDCYTHTDDVDS</sequence>
<dbReference type="SUPFAM" id="SSF50978">
    <property type="entry name" value="WD40 repeat-like"/>
    <property type="match status" value="1"/>
</dbReference>
<dbReference type="PROSITE" id="PS00678">
    <property type="entry name" value="WD_REPEATS_1"/>
    <property type="match status" value="4"/>
</dbReference>
<dbReference type="PROSITE" id="PS50082">
    <property type="entry name" value="WD_REPEATS_2"/>
    <property type="match status" value="4"/>
</dbReference>
<gene>
    <name evidence="6" type="ORF">HGRIS_010516</name>
</gene>
<dbReference type="PROSITE" id="PS50837">
    <property type="entry name" value="NACHT"/>
    <property type="match status" value="1"/>
</dbReference>
<evidence type="ECO:0000256" key="4">
    <source>
        <dbReference type="SAM" id="MobiDB-lite"/>
    </source>
</evidence>
<name>A0ABR3IX20_9AGAR</name>
<dbReference type="CDD" id="cd00200">
    <property type="entry name" value="WD40"/>
    <property type="match status" value="1"/>
</dbReference>
<dbReference type="Pfam" id="PF00400">
    <property type="entry name" value="WD40"/>
    <property type="match status" value="4"/>
</dbReference>
<dbReference type="PROSITE" id="PS50294">
    <property type="entry name" value="WD_REPEATS_REGION"/>
    <property type="match status" value="4"/>
</dbReference>
<dbReference type="PRINTS" id="PR00320">
    <property type="entry name" value="GPROTEINBRPT"/>
</dbReference>
<dbReference type="InterPro" id="IPR015943">
    <property type="entry name" value="WD40/YVTN_repeat-like_dom_sf"/>
</dbReference>
<feature type="repeat" description="WD" evidence="3">
    <location>
        <begin position="901"/>
        <end position="942"/>
    </location>
</feature>
<feature type="domain" description="NACHT" evidence="5">
    <location>
        <begin position="231"/>
        <end position="381"/>
    </location>
</feature>
<dbReference type="Gene3D" id="3.40.50.300">
    <property type="entry name" value="P-loop containing nucleotide triphosphate hydrolases"/>
    <property type="match status" value="1"/>
</dbReference>
<keyword evidence="7" id="KW-1185">Reference proteome</keyword>
<reference evidence="7" key="1">
    <citation type="submission" date="2024-06" db="EMBL/GenBank/DDBJ databases">
        <title>Multi-omics analyses provide insights into the biosynthesis of the anticancer antibiotic pleurotin in Hohenbuehelia grisea.</title>
        <authorList>
            <person name="Weaver J.A."/>
            <person name="Alberti F."/>
        </authorList>
    </citation>
    <scope>NUCLEOTIDE SEQUENCE [LARGE SCALE GENOMIC DNA]</scope>
    <source>
        <strain evidence="7">T-177</strain>
    </source>
</reference>
<feature type="compositionally biased region" description="Basic residues" evidence="4">
    <location>
        <begin position="9"/>
        <end position="19"/>
    </location>
</feature>
<evidence type="ECO:0000313" key="6">
    <source>
        <dbReference type="EMBL" id="KAL0947881.1"/>
    </source>
</evidence>
<dbReference type="InterPro" id="IPR036322">
    <property type="entry name" value="WD40_repeat_dom_sf"/>
</dbReference>
<keyword evidence="1 3" id="KW-0853">WD repeat</keyword>
<dbReference type="InterPro" id="IPR007111">
    <property type="entry name" value="NACHT_NTPase"/>
</dbReference>
<keyword evidence="2" id="KW-0677">Repeat</keyword>
<feature type="repeat" description="WD" evidence="3">
    <location>
        <begin position="815"/>
        <end position="856"/>
    </location>
</feature>
<dbReference type="PANTHER" id="PTHR19879:SF9">
    <property type="entry name" value="TRANSCRIPTION INITIATION FACTOR TFIID SUBUNIT 5"/>
    <property type="match status" value="1"/>
</dbReference>
<dbReference type="PANTHER" id="PTHR19879">
    <property type="entry name" value="TRANSCRIPTION INITIATION FACTOR TFIID"/>
    <property type="match status" value="1"/>
</dbReference>
<dbReference type="Proteomes" id="UP001556367">
    <property type="component" value="Unassembled WGS sequence"/>
</dbReference>
<comment type="caution">
    <text evidence="6">The sequence shown here is derived from an EMBL/GenBank/DDBJ whole genome shotgun (WGS) entry which is preliminary data.</text>
</comment>
<dbReference type="InterPro" id="IPR056884">
    <property type="entry name" value="NPHP3-like_N"/>
</dbReference>
<dbReference type="Gene3D" id="2.130.10.10">
    <property type="entry name" value="YVTN repeat-like/Quinoprotein amine dehydrogenase"/>
    <property type="match status" value="2"/>
</dbReference>
<dbReference type="Pfam" id="PF24883">
    <property type="entry name" value="NPHP3_N"/>
    <property type="match status" value="1"/>
</dbReference>
<proteinExistence type="predicted"/>
<evidence type="ECO:0000259" key="5">
    <source>
        <dbReference type="PROSITE" id="PS50837"/>
    </source>
</evidence>
<feature type="compositionally biased region" description="Basic and acidic residues" evidence="4">
    <location>
        <begin position="36"/>
        <end position="46"/>
    </location>
</feature>
<feature type="compositionally biased region" description="Polar residues" evidence="4">
    <location>
        <begin position="115"/>
        <end position="138"/>
    </location>
</feature>
<dbReference type="InterPro" id="IPR001680">
    <property type="entry name" value="WD40_rpt"/>
</dbReference>
<feature type="region of interest" description="Disordered" evidence="4">
    <location>
        <begin position="1"/>
        <end position="138"/>
    </location>
</feature>